<feature type="region of interest" description="Disordered" evidence="4">
    <location>
        <begin position="176"/>
        <end position="215"/>
    </location>
</feature>
<dbReference type="OrthoDB" id="8946669at2759"/>
<name>A0A1L8FGK0_XENLA</name>
<dbReference type="PANTHER" id="PTHR45640:SF2">
    <property type="entry name" value="HEAT SHOCK PROTEIN BETA-11-RELATED"/>
    <property type="match status" value="1"/>
</dbReference>
<dbReference type="PROSITE" id="PS01031">
    <property type="entry name" value="SHSP"/>
    <property type="match status" value="1"/>
</dbReference>
<dbReference type="InterPro" id="IPR008978">
    <property type="entry name" value="HSP20-like_chaperone"/>
</dbReference>
<dbReference type="InterPro" id="IPR001436">
    <property type="entry name" value="Alpha-crystallin/sHSP_animal"/>
</dbReference>
<evidence type="ECO:0000256" key="3">
    <source>
        <dbReference type="RuleBase" id="RU003616"/>
    </source>
</evidence>
<dbReference type="OMA" id="KVCASHE"/>
<dbReference type="SUPFAM" id="SSF49764">
    <property type="entry name" value="HSP20-like chaperones"/>
    <property type="match status" value="1"/>
</dbReference>
<evidence type="ECO:0000256" key="1">
    <source>
        <dbReference type="ARBA" id="ARBA00023016"/>
    </source>
</evidence>
<reference evidence="6" key="1">
    <citation type="submission" date="2025-08" db="UniProtKB">
        <authorList>
            <consortium name="RefSeq"/>
        </authorList>
    </citation>
    <scope>IDENTIFICATION</scope>
    <source>
        <strain evidence="6">J_2021</strain>
        <tissue evidence="6">Erythrocytes</tissue>
    </source>
</reference>
<evidence type="ECO:0000313" key="5">
    <source>
        <dbReference type="Proteomes" id="UP000186698"/>
    </source>
</evidence>
<dbReference type="Pfam" id="PF00011">
    <property type="entry name" value="HSP20"/>
    <property type="match status" value="1"/>
</dbReference>
<gene>
    <name evidence="6" type="primary">LOC108697719</name>
</gene>
<proteinExistence type="inferred from homology"/>
<dbReference type="AlphaFoldDB" id="A0A1L8FGK0"/>
<dbReference type="Bgee" id="108697719">
    <property type="expression patterns" value="Expressed in muscle tissue and 4 other cell types or tissues"/>
</dbReference>
<keyword evidence="5" id="KW-1185">Reference proteome</keyword>
<sequence>MFPLSLLQTSHSSLCPCSQPALTLWSATRLIFGQLEDDILSMRNDIERRMQCMNEACWLLSQDTEVRRITDQSRQPKAPETEGTSPNSGKYGKDHFELTLDVRDFSPHELTVKTQGRRVIVTGKHERNSDTENGSYFHEYREWKREADLPEGVNPEQVVCSLTKDGHLHIQAPRLALPPAPETPIPISMEPTPSDAQEIPPDAQNSNAEKEQQMD</sequence>
<evidence type="ECO:0000313" key="6">
    <source>
        <dbReference type="RefSeq" id="XP_018083511.1"/>
    </source>
</evidence>
<dbReference type="PaxDb" id="8355-A0A1L8FGK0"/>
<dbReference type="GO" id="GO:0042026">
    <property type="term" value="P:protein refolding"/>
    <property type="evidence" value="ECO:0000318"/>
    <property type="project" value="GO_Central"/>
</dbReference>
<protein>
    <submittedName>
        <fullName evidence="6">Heat shock protein 30D-like</fullName>
    </submittedName>
</protein>
<keyword evidence="1" id="KW-0346">Stress response</keyword>
<feature type="region of interest" description="Disordered" evidence="4">
    <location>
        <begin position="68"/>
        <end position="93"/>
    </location>
</feature>
<evidence type="ECO:0000256" key="2">
    <source>
        <dbReference type="PROSITE-ProRule" id="PRU00285"/>
    </source>
</evidence>
<dbReference type="Gene3D" id="2.60.40.790">
    <property type="match status" value="1"/>
</dbReference>
<dbReference type="InterPro" id="IPR002068">
    <property type="entry name" value="A-crystallin/Hsp20_dom"/>
</dbReference>
<evidence type="ECO:0000256" key="4">
    <source>
        <dbReference type="SAM" id="MobiDB-lite"/>
    </source>
</evidence>
<dbReference type="GO" id="GO:0005634">
    <property type="term" value="C:nucleus"/>
    <property type="evidence" value="ECO:0000318"/>
    <property type="project" value="GO_Central"/>
</dbReference>
<dbReference type="GeneID" id="108697719"/>
<dbReference type="KEGG" id="xla:108697719"/>
<organism evidence="5 6">
    <name type="scientific">Xenopus laevis</name>
    <name type="common">African clawed frog</name>
    <dbReference type="NCBI Taxonomy" id="8355"/>
    <lineage>
        <taxon>Eukaryota</taxon>
        <taxon>Metazoa</taxon>
        <taxon>Chordata</taxon>
        <taxon>Craniata</taxon>
        <taxon>Vertebrata</taxon>
        <taxon>Euteleostomi</taxon>
        <taxon>Amphibia</taxon>
        <taxon>Batrachia</taxon>
        <taxon>Anura</taxon>
        <taxon>Pipoidea</taxon>
        <taxon>Pipidae</taxon>
        <taxon>Xenopodinae</taxon>
        <taxon>Xenopus</taxon>
        <taxon>Xenopus</taxon>
    </lineage>
</organism>
<dbReference type="GO" id="GO:0009408">
    <property type="term" value="P:response to heat"/>
    <property type="evidence" value="ECO:0000318"/>
    <property type="project" value="GO_Central"/>
</dbReference>
<dbReference type="GO" id="GO:0005737">
    <property type="term" value="C:cytoplasm"/>
    <property type="evidence" value="ECO:0000318"/>
    <property type="project" value="GO_Central"/>
</dbReference>
<accession>A0A1L8FGK0</accession>
<dbReference type="Proteomes" id="UP000186698">
    <property type="component" value="Chromosome 7S"/>
</dbReference>
<comment type="similarity">
    <text evidence="2 3">Belongs to the small heat shock protein (HSP20) family.</text>
</comment>
<dbReference type="CDD" id="cd06481">
    <property type="entry name" value="ACD_HspB9_like"/>
    <property type="match status" value="1"/>
</dbReference>
<dbReference type="PANTHER" id="PTHR45640">
    <property type="entry name" value="HEAT SHOCK PROTEIN HSP-12.2-RELATED"/>
    <property type="match status" value="1"/>
</dbReference>
<dbReference type="GO" id="GO:0051082">
    <property type="term" value="F:unfolded protein binding"/>
    <property type="evidence" value="ECO:0000318"/>
    <property type="project" value="GO_Central"/>
</dbReference>
<dbReference type="RefSeq" id="XP_018083511.1">
    <property type="nucleotide sequence ID" value="XM_018228022.2"/>
</dbReference>
<dbReference type="PRINTS" id="PR00299">
    <property type="entry name" value="ACRYSTALLIN"/>
</dbReference>